<proteinExistence type="predicted"/>
<dbReference type="AlphaFoldDB" id="A0A2T0WF42"/>
<dbReference type="InterPro" id="IPR006311">
    <property type="entry name" value="TAT_signal"/>
</dbReference>
<reference evidence="2 3" key="1">
    <citation type="submission" date="2018-03" db="EMBL/GenBank/DDBJ databases">
        <title>Genomic Encyclopedia of Archaeal and Bacterial Type Strains, Phase II (KMG-II): from individual species to whole genera.</title>
        <authorList>
            <person name="Goeker M."/>
        </authorList>
    </citation>
    <scope>NUCLEOTIDE SEQUENCE [LARGE SCALE GENOMIC DNA]</scope>
    <source>
        <strain evidence="2 3">DSM 27929</strain>
    </source>
</reference>
<keyword evidence="2" id="KW-0413">Isomerase</keyword>
<keyword evidence="3" id="KW-1185">Reference proteome</keyword>
<accession>A0A2T0WF42</accession>
<evidence type="ECO:0000313" key="2">
    <source>
        <dbReference type="EMBL" id="PRY85321.1"/>
    </source>
</evidence>
<dbReference type="Gene3D" id="3.20.20.150">
    <property type="entry name" value="Divalent-metal-dependent TIM barrel enzymes"/>
    <property type="match status" value="1"/>
</dbReference>
<organism evidence="2 3">
    <name type="scientific">Mongoliibacter ruber</name>
    <dbReference type="NCBI Taxonomy" id="1750599"/>
    <lineage>
        <taxon>Bacteria</taxon>
        <taxon>Pseudomonadati</taxon>
        <taxon>Bacteroidota</taxon>
        <taxon>Cytophagia</taxon>
        <taxon>Cytophagales</taxon>
        <taxon>Cyclobacteriaceae</taxon>
        <taxon>Mongoliibacter</taxon>
    </lineage>
</organism>
<dbReference type="EMBL" id="PVTR01000013">
    <property type="protein sequence ID" value="PRY85321.1"/>
    <property type="molecule type" value="Genomic_DNA"/>
</dbReference>
<dbReference type="Proteomes" id="UP000238157">
    <property type="component" value="Unassembled WGS sequence"/>
</dbReference>
<dbReference type="GO" id="GO:0016853">
    <property type="term" value="F:isomerase activity"/>
    <property type="evidence" value="ECO:0007669"/>
    <property type="project" value="UniProtKB-KW"/>
</dbReference>
<dbReference type="SUPFAM" id="SSF51658">
    <property type="entry name" value="Xylose isomerase-like"/>
    <property type="match status" value="1"/>
</dbReference>
<dbReference type="OrthoDB" id="930834at2"/>
<dbReference type="RefSeq" id="WP_106135138.1">
    <property type="nucleotide sequence ID" value="NZ_PVTR01000013.1"/>
</dbReference>
<evidence type="ECO:0000259" key="1">
    <source>
        <dbReference type="Pfam" id="PF01261"/>
    </source>
</evidence>
<dbReference type="PROSITE" id="PS51318">
    <property type="entry name" value="TAT"/>
    <property type="match status" value="1"/>
</dbReference>
<comment type="caution">
    <text evidence="2">The sequence shown here is derived from an EMBL/GenBank/DDBJ whole genome shotgun (WGS) entry which is preliminary data.</text>
</comment>
<dbReference type="InterPro" id="IPR036237">
    <property type="entry name" value="Xyl_isomerase-like_sf"/>
</dbReference>
<gene>
    <name evidence="2" type="ORF">CLW00_11370</name>
</gene>
<dbReference type="InterPro" id="IPR050312">
    <property type="entry name" value="IolE/XylAMocC-like"/>
</dbReference>
<protein>
    <submittedName>
        <fullName evidence="2">Sugar phosphate isomerase/epimerase</fullName>
    </submittedName>
</protein>
<dbReference type="PANTHER" id="PTHR12110:SF48">
    <property type="entry name" value="BLL3656 PROTEIN"/>
    <property type="match status" value="1"/>
</dbReference>
<feature type="domain" description="Xylose isomerase-like TIM barrel" evidence="1">
    <location>
        <begin position="56"/>
        <end position="301"/>
    </location>
</feature>
<dbReference type="PANTHER" id="PTHR12110">
    <property type="entry name" value="HYDROXYPYRUVATE ISOMERASE"/>
    <property type="match status" value="1"/>
</dbReference>
<dbReference type="Pfam" id="PF01261">
    <property type="entry name" value="AP_endonuc_2"/>
    <property type="match status" value="1"/>
</dbReference>
<sequence>MTSRRNALKALGFSTGAVMGSALLSSHSAKLPETQFSFCLNTSTIMGQNPGLKGYIDIASRAGYSGVELWVRDIQEYIKAGNSVGSLKKLLDDAGLKCENAIGFAPWMVDDEEKRKGGFRQMEEEMQLLAGIGCTRVAAPAFGVDAPLDLMQAGERYRDLLDLGRKTGVMPQLEFWGAFPYFHHLGQVLMVAAVANDPDAKILPDVYHLFRGGSGYEGLKMLNGDLIDIFHMNDFVSSIPREKQEDKDRVYPGDGAAPMKEIIQTLKNMGGKKVLSLELFNKDYWEKDALEVAKTGLEKMKTAVGAV</sequence>
<name>A0A2T0WF42_9BACT</name>
<evidence type="ECO:0000313" key="3">
    <source>
        <dbReference type="Proteomes" id="UP000238157"/>
    </source>
</evidence>
<dbReference type="InterPro" id="IPR013022">
    <property type="entry name" value="Xyl_isomerase-like_TIM-brl"/>
</dbReference>